<keyword evidence="3" id="KW-0175">Coiled coil</keyword>
<dbReference type="OrthoDB" id="5587616at2759"/>
<keyword evidence="1" id="KW-0677">Repeat</keyword>
<keyword evidence="2" id="KW-0802">TPR repeat</keyword>
<sequence length="425" mass="45557">MSAQQQAQPTTTTNPPETVSDALDHAKRAFALRKFEQAVEHYATALELLSKTHAEDAPEMADVYFAYGKALLENAIAQNSVLGKEQEGAPAAEEPAPNGNKILSFSGDAEDEGEGENDDPAVDLFAEVSKLDAEGEGEGEEGAGDGGADEAEPEDDFNAAWEVLDLARAIYEKQMDGDDEMRLKAADTLIMLGDVSLETEKFDQAITDYSSGLALKTELLPLSSRHLAEAHYKLSIALDLTAGRLADAIHHAQRALESIEARLVELQAGLAGTLPPLPKPEPSDTNGKGKGKGKGTQVTLAQDELVQNRSKAQIEAEIKELGELKQDLALKVDELKVAPNDERDGGLSAPELAQRALDRELNTAPPTRQELPVNDLTSMVVKKKKKAPAAPEASGAAEKRKAEYGEEAQKLQDKKARLEESPAAP</sequence>
<feature type="region of interest" description="Disordered" evidence="4">
    <location>
        <begin position="83"/>
        <end position="120"/>
    </location>
</feature>
<evidence type="ECO:0000259" key="5">
    <source>
        <dbReference type="Pfam" id="PF10516"/>
    </source>
</evidence>
<protein>
    <recommendedName>
        <fullName evidence="5">Tetratricopeptide SHNi-TPR domain-containing protein</fullName>
    </recommendedName>
</protein>
<dbReference type="GO" id="GO:0006335">
    <property type="term" value="P:DNA replication-dependent chromatin assembly"/>
    <property type="evidence" value="ECO:0007669"/>
    <property type="project" value="TreeGrafter"/>
</dbReference>
<gene>
    <name evidence="6" type="ORF">DFH94DRAFT_484867</name>
</gene>
<evidence type="ECO:0000313" key="7">
    <source>
        <dbReference type="Proteomes" id="UP000759537"/>
    </source>
</evidence>
<feature type="compositionally biased region" description="Acidic residues" evidence="4">
    <location>
        <begin position="134"/>
        <end position="153"/>
    </location>
</feature>
<dbReference type="Pfam" id="PF10516">
    <property type="entry name" value="SHNi-TPR"/>
    <property type="match status" value="1"/>
</dbReference>
<evidence type="ECO:0000256" key="4">
    <source>
        <dbReference type="SAM" id="MobiDB-lite"/>
    </source>
</evidence>
<dbReference type="InterPro" id="IPR051730">
    <property type="entry name" value="NASP-like"/>
</dbReference>
<proteinExistence type="predicted"/>
<reference evidence="6" key="1">
    <citation type="submission" date="2019-10" db="EMBL/GenBank/DDBJ databases">
        <authorList>
            <consortium name="DOE Joint Genome Institute"/>
            <person name="Kuo A."/>
            <person name="Miyauchi S."/>
            <person name="Kiss E."/>
            <person name="Drula E."/>
            <person name="Kohler A."/>
            <person name="Sanchez-Garcia M."/>
            <person name="Andreopoulos B."/>
            <person name="Barry K.W."/>
            <person name="Bonito G."/>
            <person name="Buee M."/>
            <person name="Carver A."/>
            <person name="Chen C."/>
            <person name="Cichocki N."/>
            <person name="Clum A."/>
            <person name="Culley D."/>
            <person name="Crous P.W."/>
            <person name="Fauchery L."/>
            <person name="Girlanda M."/>
            <person name="Hayes R."/>
            <person name="Keri Z."/>
            <person name="LaButti K."/>
            <person name="Lipzen A."/>
            <person name="Lombard V."/>
            <person name="Magnuson J."/>
            <person name="Maillard F."/>
            <person name="Morin E."/>
            <person name="Murat C."/>
            <person name="Nolan M."/>
            <person name="Ohm R."/>
            <person name="Pangilinan J."/>
            <person name="Pereira M."/>
            <person name="Perotto S."/>
            <person name="Peter M."/>
            <person name="Riley R."/>
            <person name="Sitrit Y."/>
            <person name="Stielow B."/>
            <person name="Szollosi G."/>
            <person name="Zifcakova L."/>
            <person name="Stursova M."/>
            <person name="Spatafora J.W."/>
            <person name="Tedersoo L."/>
            <person name="Vaario L.-M."/>
            <person name="Yamada A."/>
            <person name="Yan M."/>
            <person name="Wang P."/>
            <person name="Xu J."/>
            <person name="Bruns T."/>
            <person name="Baldrian P."/>
            <person name="Vilgalys R."/>
            <person name="Henrissat B."/>
            <person name="Grigoriev I.V."/>
            <person name="Hibbett D."/>
            <person name="Nagy L.G."/>
            <person name="Martin F.M."/>
        </authorList>
    </citation>
    <scope>NUCLEOTIDE SEQUENCE</scope>
    <source>
        <strain evidence="6">Prilba</strain>
    </source>
</reference>
<dbReference type="GO" id="GO:0042393">
    <property type="term" value="F:histone binding"/>
    <property type="evidence" value="ECO:0007669"/>
    <property type="project" value="TreeGrafter"/>
</dbReference>
<accession>A0A9P5MV24</accession>
<dbReference type="SUPFAM" id="SSF48452">
    <property type="entry name" value="TPR-like"/>
    <property type="match status" value="1"/>
</dbReference>
<feature type="region of interest" description="Disordered" evidence="4">
    <location>
        <begin position="360"/>
        <end position="425"/>
    </location>
</feature>
<feature type="region of interest" description="Disordered" evidence="4">
    <location>
        <begin position="133"/>
        <end position="153"/>
    </location>
</feature>
<dbReference type="PANTHER" id="PTHR15081:SF1">
    <property type="entry name" value="NUCLEAR AUTOANTIGENIC SPERM PROTEIN"/>
    <property type="match status" value="1"/>
</dbReference>
<dbReference type="GO" id="GO:0005654">
    <property type="term" value="C:nucleoplasm"/>
    <property type="evidence" value="ECO:0007669"/>
    <property type="project" value="TreeGrafter"/>
</dbReference>
<evidence type="ECO:0000256" key="3">
    <source>
        <dbReference type="SAM" id="Coils"/>
    </source>
</evidence>
<feature type="compositionally biased region" description="Basic and acidic residues" evidence="4">
    <location>
        <begin position="397"/>
        <end position="425"/>
    </location>
</feature>
<evidence type="ECO:0000256" key="2">
    <source>
        <dbReference type="ARBA" id="ARBA00022803"/>
    </source>
</evidence>
<evidence type="ECO:0000313" key="6">
    <source>
        <dbReference type="EMBL" id="KAF8479481.1"/>
    </source>
</evidence>
<feature type="region of interest" description="Disordered" evidence="4">
    <location>
        <begin position="1"/>
        <end position="20"/>
    </location>
</feature>
<dbReference type="InterPro" id="IPR011990">
    <property type="entry name" value="TPR-like_helical_dom_sf"/>
</dbReference>
<dbReference type="AlphaFoldDB" id="A0A9P5MV24"/>
<feature type="region of interest" description="Disordered" evidence="4">
    <location>
        <begin position="272"/>
        <end position="297"/>
    </location>
</feature>
<feature type="compositionally biased region" description="Low complexity" evidence="4">
    <location>
        <begin position="88"/>
        <end position="100"/>
    </location>
</feature>
<reference evidence="6" key="2">
    <citation type="journal article" date="2020" name="Nat. Commun.">
        <title>Large-scale genome sequencing of mycorrhizal fungi provides insights into the early evolution of symbiotic traits.</title>
        <authorList>
            <person name="Miyauchi S."/>
            <person name="Kiss E."/>
            <person name="Kuo A."/>
            <person name="Drula E."/>
            <person name="Kohler A."/>
            <person name="Sanchez-Garcia M."/>
            <person name="Morin E."/>
            <person name="Andreopoulos B."/>
            <person name="Barry K.W."/>
            <person name="Bonito G."/>
            <person name="Buee M."/>
            <person name="Carver A."/>
            <person name="Chen C."/>
            <person name="Cichocki N."/>
            <person name="Clum A."/>
            <person name="Culley D."/>
            <person name="Crous P.W."/>
            <person name="Fauchery L."/>
            <person name="Girlanda M."/>
            <person name="Hayes R.D."/>
            <person name="Keri Z."/>
            <person name="LaButti K."/>
            <person name="Lipzen A."/>
            <person name="Lombard V."/>
            <person name="Magnuson J."/>
            <person name="Maillard F."/>
            <person name="Murat C."/>
            <person name="Nolan M."/>
            <person name="Ohm R.A."/>
            <person name="Pangilinan J."/>
            <person name="Pereira M.F."/>
            <person name="Perotto S."/>
            <person name="Peter M."/>
            <person name="Pfister S."/>
            <person name="Riley R."/>
            <person name="Sitrit Y."/>
            <person name="Stielow J.B."/>
            <person name="Szollosi G."/>
            <person name="Zifcakova L."/>
            <person name="Stursova M."/>
            <person name="Spatafora J.W."/>
            <person name="Tedersoo L."/>
            <person name="Vaario L.M."/>
            <person name="Yamada A."/>
            <person name="Yan M."/>
            <person name="Wang P."/>
            <person name="Xu J."/>
            <person name="Bruns T."/>
            <person name="Baldrian P."/>
            <person name="Vilgalys R."/>
            <person name="Dunand C."/>
            <person name="Henrissat B."/>
            <person name="Grigoriev I.V."/>
            <person name="Hibbett D."/>
            <person name="Nagy L.G."/>
            <person name="Martin F.M."/>
        </authorList>
    </citation>
    <scope>NUCLEOTIDE SEQUENCE</scope>
    <source>
        <strain evidence="6">Prilba</strain>
    </source>
</reference>
<feature type="compositionally biased region" description="Acidic residues" evidence="4">
    <location>
        <begin position="108"/>
        <end position="120"/>
    </location>
</feature>
<feature type="compositionally biased region" description="Low complexity" evidence="4">
    <location>
        <begin position="1"/>
        <end position="16"/>
    </location>
</feature>
<dbReference type="GO" id="GO:0034080">
    <property type="term" value="P:CENP-A containing chromatin assembly"/>
    <property type="evidence" value="ECO:0007669"/>
    <property type="project" value="TreeGrafter"/>
</dbReference>
<comment type="caution">
    <text evidence="6">The sequence shown here is derived from an EMBL/GenBank/DDBJ whole genome shotgun (WGS) entry which is preliminary data.</text>
</comment>
<feature type="domain" description="Tetratricopeptide SHNi-TPR" evidence="5">
    <location>
        <begin position="186"/>
        <end position="222"/>
    </location>
</feature>
<dbReference type="InterPro" id="IPR019544">
    <property type="entry name" value="Tetratricopeptide_SHNi-TPR_dom"/>
</dbReference>
<dbReference type="EMBL" id="WHVB01000009">
    <property type="protein sequence ID" value="KAF8479481.1"/>
    <property type="molecule type" value="Genomic_DNA"/>
</dbReference>
<organism evidence="6 7">
    <name type="scientific">Russula ochroleuca</name>
    <dbReference type="NCBI Taxonomy" id="152965"/>
    <lineage>
        <taxon>Eukaryota</taxon>
        <taxon>Fungi</taxon>
        <taxon>Dikarya</taxon>
        <taxon>Basidiomycota</taxon>
        <taxon>Agaricomycotina</taxon>
        <taxon>Agaricomycetes</taxon>
        <taxon>Russulales</taxon>
        <taxon>Russulaceae</taxon>
        <taxon>Russula</taxon>
    </lineage>
</organism>
<evidence type="ECO:0000256" key="1">
    <source>
        <dbReference type="ARBA" id="ARBA00022737"/>
    </source>
</evidence>
<dbReference type="Proteomes" id="UP000759537">
    <property type="component" value="Unassembled WGS sequence"/>
</dbReference>
<name>A0A9P5MV24_9AGAM</name>
<keyword evidence="7" id="KW-1185">Reference proteome</keyword>
<feature type="coiled-coil region" evidence="3">
    <location>
        <begin position="311"/>
        <end position="338"/>
    </location>
</feature>
<dbReference type="PANTHER" id="PTHR15081">
    <property type="entry name" value="NUCLEAR AUTOANTIGENIC SPERM PROTEIN NASP -RELATED"/>
    <property type="match status" value="1"/>
</dbReference>
<dbReference type="Gene3D" id="1.25.40.10">
    <property type="entry name" value="Tetratricopeptide repeat domain"/>
    <property type="match status" value="1"/>
</dbReference>